<name>C4WIF2_9HYPH</name>
<comment type="caution">
    <text evidence="1">The sequence shown here is derived from an EMBL/GenBank/DDBJ whole genome shotgun (WGS) entry which is preliminary data.</text>
</comment>
<evidence type="ECO:0000313" key="2">
    <source>
        <dbReference type="Proteomes" id="UP000004386"/>
    </source>
</evidence>
<dbReference type="Proteomes" id="UP000004386">
    <property type="component" value="Unassembled WGS sequence"/>
</dbReference>
<protein>
    <submittedName>
        <fullName evidence="1">Uncharacterized protein</fullName>
    </submittedName>
</protein>
<dbReference type="EMBL" id="ACQA01000001">
    <property type="protein sequence ID" value="EEQ96709.1"/>
    <property type="molecule type" value="Genomic_DNA"/>
</dbReference>
<gene>
    <name evidence="1" type="ORF">OINT_1002167</name>
</gene>
<reference evidence="1 2" key="1">
    <citation type="submission" date="2009-05" db="EMBL/GenBank/DDBJ databases">
        <authorList>
            <person name="Setubal J.C."/>
            <person name="Boyle S."/>
            <person name="Crasta O.R."/>
            <person name="Gillespie J.J."/>
            <person name="Kenyon R.W."/>
            <person name="Lu J."/>
            <person name="Mane S."/>
            <person name="Nagrani S."/>
            <person name="Shallom J.M."/>
            <person name="Shallom S."/>
            <person name="Shukla M."/>
            <person name="Snyder E.E."/>
            <person name="Sobral B.W."/>
            <person name="Wattam A.R."/>
            <person name="Will R."/>
            <person name="Williams K."/>
            <person name="Yoo H."/>
            <person name="Munk C."/>
            <person name="Tapia R."/>
            <person name="Green L."/>
            <person name="Rogers Y."/>
            <person name="Detter J.C."/>
            <person name="Bruce D."/>
            <person name="Brettin T.S."/>
            <person name="Tsolis R."/>
        </authorList>
    </citation>
    <scope>NUCLEOTIDE SEQUENCE [LARGE SCALE GENOMIC DNA]</scope>
    <source>
        <strain evidence="1 2">LMG 3301</strain>
    </source>
</reference>
<dbReference type="HOGENOM" id="CLU_2634610_0_0_5"/>
<accession>C4WIF2</accession>
<dbReference type="AlphaFoldDB" id="C4WIF2"/>
<proteinExistence type="predicted"/>
<evidence type="ECO:0000313" key="1">
    <source>
        <dbReference type="EMBL" id="EEQ96709.1"/>
    </source>
</evidence>
<organism evidence="1 2">
    <name type="scientific">Brucella intermedia LMG 3301</name>
    <dbReference type="NCBI Taxonomy" id="641118"/>
    <lineage>
        <taxon>Bacteria</taxon>
        <taxon>Pseudomonadati</taxon>
        <taxon>Pseudomonadota</taxon>
        <taxon>Alphaproteobacteria</taxon>
        <taxon>Hyphomicrobiales</taxon>
        <taxon>Brucellaceae</taxon>
        <taxon>Brucella/Ochrobactrum group</taxon>
        <taxon>Brucella</taxon>
    </lineage>
</organism>
<sequence>MMGAFEMRHSSQAVVGLCAVLAVAAVQAKDMARGTRHGYAQALNDVNTDDGLIFDTASAAAVDVRSNERSRRSSRAR</sequence>